<comment type="similarity">
    <text evidence="1 7 8">Belongs to the glutamine synthetase family.</text>
</comment>
<name>A0ABN7S0I1_OIKDI</name>
<dbReference type="InterPro" id="IPR050292">
    <property type="entry name" value="Glutamine_Synthetase"/>
</dbReference>
<reference evidence="12 13" key="1">
    <citation type="submission" date="2021-04" db="EMBL/GenBank/DDBJ databases">
        <authorList>
            <person name="Bliznina A."/>
        </authorList>
    </citation>
    <scope>NUCLEOTIDE SEQUENCE [LARGE SCALE GENOMIC DNA]</scope>
</reference>
<evidence type="ECO:0000256" key="6">
    <source>
        <dbReference type="ARBA" id="ARBA00049436"/>
    </source>
</evidence>
<dbReference type="SMART" id="SM01230">
    <property type="entry name" value="Gln-synt_C"/>
    <property type="match status" value="1"/>
</dbReference>
<dbReference type="PROSITE" id="PS51987">
    <property type="entry name" value="GS_CATALYTIC"/>
    <property type="match status" value="1"/>
</dbReference>
<gene>
    <name evidence="12" type="ORF">OKIOD_LOCUS2496</name>
</gene>
<evidence type="ECO:0000256" key="3">
    <source>
        <dbReference type="ARBA" id="ARBA00022598"/>
    </source>
</evidence>
<evidence type="ECO:0000256" key="8">
    <source>
        <dbReference type="RuleBase" id="RU000384"/>
    </source>
</evidence>
<feature type="domain" description="GS catalytic" evidence="11">
    <location>
        <begin position="106"/>
        <end position="410"/>
    </location>
</feature>
<dbReference type="PROSITE" id="PS00181">
    <property type="entry name" value="GLNA_ATP"/>
    <property type="match status" value="1"/>
</dbReference>
<dbReference type="Pfam" id="PF00120">
    <property type="entry name" value="Gln-synt_C"/>
    <property type="match status" value="1"/>
</dbReference>
<evidence type="ECO:0000256" key="4">
    <source>
        <dbReference type="ARBA" id="ARBA00022741"/>
    </source>
</evidence>
<evidence type="ECO:0000256" key="2">
    <source>
        <dbReference type="ARBA" id="ARBA00012937"/>
    </source>
</evidence>
<dbReference type="SUPFAM" id="SSF55931">
    <property type="entry name" value="Glutamine synthetase/guanido kinase"/>
    <property type="match status" value="1"/>
</dbReference>
<evidence type="ECO:0000313" key="13">
    <source>
        <dbReference type="Proteomes" id="UP001158576"/>
    </source>
</evidence>
<dbReference type="EMBL" id="OU015568">
    <property type="protein sequence ID" value="CAG5085598.1"/>
    <property type="molecule type" value="Genomic_DNA"/>
</dbReference>
<comment type="catalytic activity">
    <reaction evidence="6 9">
        <text>L-glutamate + NH4(+) + ATP = L-glutamine + ADP + phosphate + H(+)</text>
        <dbReference type="Rhea" id="RHEA:16169"/>
        <dbReference type="ChEBI" id="CHEBI:15378"/>
        <dbReference type="ChEBI" id="CHEBI:28938"/>
        <dbReference type="ChEBI" id="CHEBI:29985"/>
        <dbReference type="ChEBI" id="CHEBI:30616"/>
        <dbReference type="ChEBI" id="CHEBI:43474"/>
        <dbReference type="ChEBI" id="CHEBI:58359"/>
        <dbReference type="ChEBI" id="CHEBI:456216"/>
        <dbReference type="EC" id="6.3.1.2"/>
    </reaction>
</comment>
<keyword evidence="4 9" id="KW-0547">Nucleotide-binding</keyword>
<feature type="domain" description="GS beta-grasp" evidence="10">
    <location>
        <begin position="17"/>
        <end position="99"/>
    </location>
</feature>
<evidence type="ECO:0000256" key="7">
    <source>
        <dbReference type="PROSITE-ProRule" id="PRU01330"/>
    </source>
</evidence>
<organism evidence="12 13">
    <name type="scientific">Oikopleura dioica</name>
    <name type="common">Tunicate</name>
    <dbReference type="NCBI Taxonomy" id="34765"/>
    <lineage>
        <taxon>Eukaryota</taxon>
        <taxon>Metazoa</taxon>
        <taxon>Chordata</taxon>
        <taxon>Tunicata</taxon>
        <taxon>Appendicularia</taxon>
        <taxon>Copelata</taxon>
        <taxon>Oikopleuridae</taxon>
        <taxon>Oikopleura</taxon>
    </lineage>
</organism>
<evidence type="ECO:0000256" key="9">
    <source>
        <dbReference type="RuleBase" id="RU004356"/>
    </source>
</evidence>
<dbReference type="SUPFAM" id="SSF54368">
    <property type="entry name" value="Glutamine synthetase, N-terminal domain"/>
    <property type="match status" value="1"/>
</dbReference>
<dbReference type="Pfam" id="PF03951">
    <property type="entry name" value="Gln-synt_N"/>
    <property type="match status" value="1"/>
</dbReference>
<evidence type="ECO:0000313" key="12">
    <source>
        <dbReference type="EMBL" id="CAG5085598.1"/>
    </source>
</evidence>
<dbReference type="PROSITE" id="PS51986">
    <property type="entry name" value="GS_BETA_GRASP"/>
    <property type="match status" value="1"/>
</dbReference>
<dbReference type="InterPro" id="IPR027302">
    <property type="entry name" value="Gln_synth_N_conserv_site"/>
</dbReference>
<sequence length="410" mass="45853">MSSKEALQHYMNLDTRGNVQAMYVWIDGTGESMRGKTRTLTKVPKDVSELPEWNYDGSSTGQAEGSNSDCYLKPVRIFPDPFRGAPHILVLSEVLDSDKKPAGTNHRASCARVMEKVKDEKPWFGMEQEWTMLDVDGHPYRWPKQGYPGPQGPYYCAVGSNNIYGRDVVEAHYRACLYAGIQISGTNAEVMPAQWEFQVGPCEGIEMGDQLWMARYLLCRVAEDFGVVCSFDPKPIKGDWNGAGCHVNYSTESMRQPGGREVIYKAIEKLRGRHNLHIKAYDPQGGRDNLRRLTGLHETSSVMDFSYGTANRGCSIRIPRLVDDHGCGYFEDRRPSSNCDPYAVTDVFVRTTILDETGDIAFEYDPYELTAHMNRDKTVTNKDLKLSTVNESAAKAAAELAAKLASTAKL</sequence>
<evidence type="ECO:0000259" key="11">
    <source>
        <dbReference type="PROSITE" id="PS51987"/>
    </source>
</evidence>
<evidence type="ECO:0000256" key="5">
    <source>
        <dbReference type="ARBA" id="ARBA00022840"/>
    </source>
</evidence>
<dbReference type="PROSITE" id="PS00180">
    <property type="entry name" value="GLNA_1"/>
    <property type="match status" value="1"/>
</dbReference>
<dbReference type="InterPro" id="IPR014746">
    <property type="entry name" value="Gln_synth/guanido_kin_cat_dom"/>
</dbReference>
<dbReference type="Proteomes" id="UP001158576">
    <property type="component" value="Chromosome PAR"/>
</dbReference>
<protein>
    <recommendedName>
        <fullName evidence="2 9">Glutamine synthetase</fullName>
        <ecNumber evidence="2 9">6.3.1.2</ecNumber>
    </recommendedName>
</protein>
<dbReference type="InterPro" id="IPR027303">
    <property type="entry name" value="Gln_synth_gly_rich_site"/>
</dbReference>
<dbReference type="Gene3D" id="3.30.590.10">
    <property type="entry name" value="Glutamine synthetase/guanido kinase, catalytic domain"/>
    <property type="match status" value="1"/>
</dbReference>
<dbReference type="InterPro" id="IPR008146">
    <property type="entry name" value="Gln_synth_cat_dom"/>
</dbReference>
<keyword evidence="5 9" id="KW-0067">ATP-binding</keyword>
<keyword evidence="3 9" id="KW-0436">Ligase</keyword>
<proteinExistence type="inferred from homology"/>
<accession>A0ABN7S0I1</accession>
<evidence type="ECO:0000259" key="10">
    <source>
        <dbReference type="PROSITE" id="PS51986"/>
    </source>
</evidence>
<keyword evidence="13" id="KW-1185">Reference proteome</keyword>
<dbReference type="InterPro" id="IPR036651">
    <property type="entry name" value="Gln_synt_N_sf"/>
</dbReference>
<dbReference type="PANTHER" id="PTHR20852:SF57">
    <property type="entry name" value="GLUTAMINE SYNTHETASE 2 CYTOPLASMIC"/>
    <property type="match status" value="1"/>
</dbReference>
<dbReference type="InterPro" id="IPR008147">
    <property type="entry name" value="Gln_synt_N"/>
</dbReference>
<dbReference type="EC" id="6.3.1.2" evidence="2 9"/>
<dbReference type="PANTHER" id="PTHR20852">
    <property type="entry name" value="GLUTAMINE SYNTHETASE"/>
    <property type="match status" value="1"/>
</dbReference>
<dbReference type="Gene3D" id="3.10.20.70">
    <property type="entry name" value="Glutamine synthetase, N-terminal domain"/>
    <property type="match status" value="1"/>
</dbReference>
<evidence type="ECO:0000256" key="1">
    <source>
        <dbReference type="ARBA" id="ARBA00009897"/>
    </source>
</evidence>